<proteinExistence type="predicted"/>
<feature type="region of interest" description="Disordered" evidence="1">
    <location>
        <begin position="1"/>
        <end position="27"/>
    </location>
</feature>
<dbReference type="EMBL" id="JANPWB010000007">
    <property type="protein sequence ID" value="KAJ1173843.1"/>
    <property type="molecule type" value="Genomic_DNA"/>
</dbReference>
<keyword evidence="3" id="KW-1185">Reference proteome</keyword>
<feature type="compositionally biased region" description="Polar residues" evidence="1">
    <location>
        <begin position="9"/>
        <end position="23"/>
    </location>
</feature>
<evidence type="ECO:0000256" key="1">
    <source>
        <dbReference type="SAM" id="MobiDB-lite"/>
    </source>
</evidence>
<dbReference type="Proteomes" id="UP001066276">
    <property type="component" value="Chromosome 4_1"/>
</dbReference>
<organism evidence="2 3">
    <name type="scientific">Pleurodeles waltl</name>
    <name type="common">Iberian ribbed newt</name>
    <dbReference type="NCBI Taxonomy" id="8319"/>
    <lineage>
        <taxon>Eukaryota</taxon>
        <taxon>Metazoa</taxon>
        <taxon>Chordata</taxon>
        <taxon>Craniata</taxon>
        <taxon>Vertebrata</taxon>
        <taxon>Euteleostomi</taxon>
        <taxon>Amphibia</taxon>
        <taxon>Batrachia</taxon>
        <taxon>Caudata</taxon>
        <taxon>Salamandroidea</taxon>
        <taxon>Salamandridae</taxon>
        <taxon>Pleurodelinae</taxon>
        <taxon>Pleurodeles</taxon>
    </lineage>
</organism>
<name>A0AAV7TD96_PLEWA</name>
<reference evidence="2" key="1">
    <citation type="journal article" date="2022" name="bioRxiv">
        <title>Sequencing and chromosome-scale assembly of the giantPleurodeles waltlgenome.</title>
        <authorList>
            <person name="Brown T."/>
            <person name="Elewa A."/>
            <person name="Iarovenko S."/>
            <person name="Subramanian E."/>
            <person name="Araus A.J."/>
            <person name="Petzold A."/>
            <person name="Susuki M."/>
            <person name="Suzuki K.-i.T."/>
            <person name="Hayashi T."/>
            <person name="Toyoda A."/>
            <person name="Oliveira C."/>
            <person name="Osipova E."/>
            <person name="Leigh N.D."/>
            <person name="Simon A."/>
            <person name="Yun M.H."/>
        </authorList>
    </citation>
    <scope>NUCLEOTIDE SEQUENCE</scope>
    <source>
        <strain evidence="2">20211129_DDA</strain>
        <tissue evidence="2">Liver</tissue>
    </source>
</reference>
<protein>
    <submittedName>
        <fullName evidence="2">Uncharacterized protein</fullName>
    </submittedName>
</protein>
<dbReference type="AlphaFoldDB" id="A0AAV7TD96"/>
<comment type="caution">
    <text evidence="2">The sequence shown here is derived from an EMBL/GenBank/DDBJ whole genome shotgun (WGS) entry which is preliminary data.</text>
</comment>
<gene>
    <name evidence="2" type="ORF">NDU88_005668</name>
</gene>
<sequence>MIAQHQRKQSTPETSHKATGSKRTSLEVEEEKVDFGQYFLIGCNTEKEEFANENVEVNMKIGVRRAASELAKDEAEAINKENACPIA</sequence>
<accession>A0AAV7TD96</accession>
<evidence type="ECO:0000313" key="2">
    <source>
        <dbReference type="EMBL" id="KAJ1173843.1"/>
    </source>
</evidence>
<evidence type="ECO:0000313" key="3">
    <source>
        <dbReference type="Proteomes" id="UP001066276"/>
    </source>
</evidence>